<evidence type="ECO:0000313" key="2">
    <source>
        <dbReference type="Proteomes" id="UP000035740"/>
    </source>
</evidence>
<organism evidence="1 2">
    <name type="scientific">Beta vulgaris subsp. vulgaris</name>
    <name type="common">Beet</name>
    <dbReference type="NCBI Taxonomy" id="3555"/>
    <lineage>
        <taxon>Eukaryota</taxon>
        <taxon>Viridiplantae</taxon>
        <taxon>Streptophyta</taxon>
        <taxon>Embryophyta</taxon>
        <taxon>Tracheophyta</taxon>
        <taxon>Spermatophyta</taxon>
        <taxon>Magnoliopsida</taxon>
        <taxon>eudicotyledons</taxon>
        <taxon>Gunneridae</taxon>
        <taxon>Pentapetalae</taxon>
        <taxon>Caryophyllales</taxon>
        <taxon>Chenopodiaceae</taxon>
        <taxon>Betoideae</taxon>
        <taxon>Beta</taxon>
    </lineage>
</organism>
<feature type="non-terminal residue" evidence="1">
    <location>
        <position position="1"/>
    </location>
</feature>
<accession>A0A0J8AY71</accession>
<keyword evidence="2" id="KW-1185">Reference proteome</keyword>
<evidence type="ECO:0000313" key="1">
    <source>
        <dbReference type="EMBL" id="KMS93676.1"/>
    </source>
</evidence>
<gene>
    <name evidence="1" type="ORF">BVRB_029080</name>
</gene>
<dbReference type="Proteomes" id="UP000035740">
    <property type="component" value="Unassembled WGS sequence"/>
</dbReference>
<name>A0A0J8AY71_BETVV</name>
<reference evidence="1 2" key="1">
    <citation type="journal article" date="2014" name="Nature">
        <title>The genome of the recently domesticated crop plant sugar beet (Beta vulgaris).</title>
        <authorList>
            <person name="Dohm J.C."/>
            <person name="Minoche A.E."/>
            <person name="Holtgrawe D."/>
            <person name="Capella-Gutierrez S."/>
            <person name="Zakrzewski F."/>
            <person name="Tafer H."/>
            <person name="Rupp O."/>
            <person name="Sorensen T.R."/>
            <person name="Stracke R."/>
            <person name="Reinhardt R."/>
            <person name="Goesmann A."/>
            <person name="Kraft T."/>
            <person name="Schulz B."/>
            <person name="Stadler P.F."/>
            <person name="Schmidt T."/>
            <person name="Gabaldon T."/>
            <person name="Lehrach H."/>
            <person name="Weisshaar B."/>
            <person name="Himmelbauer H."/>
        </authorList>
    </citation>
    <scope>NUCLEOTIDE SEQUENCE [LARGE SCALE GENOMIC DNA]</scope>
    <source>
        <tissue evidence="1">Taproot</tissue>
    </source>
</reference>
<feature type="non-terminal residue" evidence="1">
    <location>
        <position position="265"/>
    </location>
</feature>
<proteinExistence type="predicted"/>
<dbReference type="AlphaFoldDB" id="A0A0J8AY71"/>
<sequence length="265" mass="27551">SNGYAYFLADLDSDGVGSLNVGAANVTVLSSLPVFITAADVVLQSDCFLNLGFSPLRLRSTGSRGFNLCCPCNSLGDFVSLCRAELRQISAKGSWTITSYNISVFSINVLDIPSDVYLVSPAVGGAINFFDNAEFSSLNASSVSGINIYSNISSLFGSVVLDGDSLLNGSGSTLIHASANLMSNKNLLLHQRSGGSVNVSAPVLFSASKDVGVFAPVYISGQGRFSSISQTGAFRCLQSGSVHSVSANVTSLMFSASDFLLGDLC</sequence>
<dbReference type="Gramene" id="KMS93676">
    <property type="protein sequence ID" value="KMS93676"/>
    <property type="gene ID" value="BVRB_029080"/>
</dbReference>
<protein>
    <submittedName>
        <fullName evidence="1">Uncharacterized protein</fullName>
    </submittedName>
</protein>
<dbReference type="EMBL" id="KQ100137">
    <property type="protein sequence ID" value="KMS93676.1"/>
    <property type="molecule type" value="Genomic_DNA"/>
</dbReference>